<sequence>MEDLITGDLPDVPAITPGSAAAYCKDGLGAAAEDAAQLKACVDESVKLGWFGSVVGMFDLTVENTPFYDGPIDDMLTFVYMDNNLPFESPQVPKSEPLRAHLSEGCTGESGRSLYAKLLGSLEILSASARTSAFASAFPMSSVYASIAGTIATHGDHMRNSAALVARGGGGGGGSGGGGVSSLMYSGIVFSRTAGQDAPYKRPFLSVLGINTAPEVVEYLVKGGALEKSFLHEMLHSVGIGNKWPTPAGCGNLELCKATVEKEVDADAEVRQPIPYTPAGAAALCKADEIYRKECAASEWCTARNGDMPLLVGEWAPDDGCKCAASEWCMARNGDVPLLVESAAPATKDDLNFGSNCAHWPEAQLPAEIISTNAAGKKPFGGARGFLTAVTAGALDDLGYEVNYDSKEIDDFDLVNSRMRELDGLH</sequence>
<reference evidence="1" key="1">
    <citation type="submission" date="2021-02" db="EMBL/GenBank/DDBJ databases">
        <title>First Annotated Genome of the Yellow-green Alga Tribonema minus.</title>
        <authorList>
            <person name="Mahan K.M."/>
        </authorList>
    </citation>
    <scope>NUCLEOTIDE SEQUENCE</scope>
    <source>
        <strain evidence="1">UTEX B ZZ1240</strain>
    </source>
</reference>
<dbReference type="AlphaFoldDB" id="A0A835Z9H2"/>
<dbReference type="EMBL" id="JAFCMP010000049">
    <property type="protein sequence ID" value="KAG5189495.1"/>
    <property type="molecule type" value="Genomic_DNA"/>
</dbReference>
<comment type="caution">
    <text evidence="1">The sequence shown here is derived from an EMBL/GenBank/DDBJ whole genome shotgun (WGS) entry which is preliminary data.</text>
</comment>
<proteinExistence type="predicted"/>
<keyword evidence="2" id="KW-1185">Reference proteome</keyword>
<evidence type="ECO:0000313" key="1">
    <source>
        <dbReference type="EMBL" id="KAG5189495.1"/>
    </source>
</evidence>
<organism evidence="1 2">
    <name type="scientific">Tribonema minus</name>
    <dbReference type="NCBI Taxonomy" id="303371"/>
    <lineage>
        <taxon>Eukaryota</taxon>
        <taxon>Sar</taxon>
        <taxon>Stramenopiles</taxon>
        <taxon>Ochrophyta</taxon>
        <taxon>PX clade</taxon>
        <taxon>Xanthophyceae</taxon>
        <taxon>Tribonematales</taxon>
        <taxon>Tribonemataceae</taxon>
        <taxon>Tribonema</taxon>
    </lineage>
</organism>
<dbReference type="Proteomes" id="UP000664859">
    <property type="component" value="Unassembled WGS sequence"/>
</dbReference>
<name>A0A835Z9H2_9STRA</name>
<evidence type="ECO:0000313" key="2">
    <source>
        <dbReference type="Proteomes" id="UP000664859"/>
    </source>
</evidence>
<protein>
    <submittedName>
        <fullName evidence="1">Uncharacterized protein</fullName>
    </submittedName>
</protein>
<accession>A0A835Z9H2</accession>
<gene>
    <name evidence="1" type="ORF">JKP88DRAFT_286697</name>
</gene>